<dbReference type="RefSeq" id="WP_086814095.1">
    <property type="nucleotide sequence ID" value="NZ_BJMM01000012.1"/>
</dbReference>
<dbReference type="EMBL" id="BJMM01000012">
    <property type="protein sequence ID" value="GEB50402.1"/>
    <property type="molecule type" value="Genomic_DNA"/>
</dbReference>
<evidence type="ECO:0000313" key="2">
    <source>
        <dbReference type="EMBL" id="GEB50402.1"/>
    </source>
</evidence>
<dbReference type="AlphaFoldDB" id="A0A4Y3QYZ0"/>
<dbReference type="Proteomes" id="UP000319210">
    <property type="component" value="Unassembled WGS sequence"/>
</dbReference>
<proteinExistence type="predicted"/>
<dbReference type="InterPro" id="IPR004843">
    <property type="entry name" value="Calcineurin-like_PHP"/>
</dbReference>
<dbReference type="SUPFAM" id="SSF56300">
    <property type="entry name" value="Metallo-dependent phosphatases"/>
    <property type="match status" value="1"/>
</dbReference>
<organism evidence="2 3">
    <name type="scientific">Streptomyces cacaoi</name>
    <dbReference type="NCBI Taxonomy" id="1898"/>
    <lineage>
        <taxon>Bacteria</taxon>
        <taxon>Bacillati</taxon>
        <taxon>Actinomycetota</taxon>
        <taxon>Actinomycetes</taxon>
        <taxon>Kitasatosporales</taxon>
        <taxon>Streptomycetaceae</taxon>
        <taxon>Streptomyces</taxon>
    </lineage>
</organism>
<feature type="domain" description="Calcineurin-like phosphoesterase" evidence="1">
    <location>
        <begin position="3"/>
        <end position="194"/>
    </location>
</feature>
<name>A0A4Y3QYZ0_STRCI</name>
<dbReference type="Pfam" id="PF00149">
    <property type="entry name" value="Metallophos"/>
    <property type="match status" value="1"/>
</dbReference>
<evidence type="ECO:0000313" key="3">
    <source>
        <dbReference type="Proteomes" id="UP000319210"/>
    </source>
</evidence>
<dbReference type="Gene3D" id="3.60.21.10">
    <property type="match status" value="1"/>
</dbReference>
<gene>
    <name evidence="2" type="ORF">SCA03_29530</name>
</gene>
<keyword evidence="3" id="KW-1185">Reference proteome</keyword>
<comment type="caution">
    <text evidence="2">The sequence shown here is derived from an EMBL/GenBank/DDBJ whole genome shotgun (WGS) entry which is preliminary data.</text>
</comment>
<dbReference type="GO" id="GO:0016787">
    <property type="term" value="F:hydrolase activity"/>
    <property type="evidence" value="ECO:0007669"/>
    <property type="project" value="InterPro"/>
</dbReference>
<dbReference type="OrthoDB" id="3613803at2"/>
<reference evidence="2 3" key="1">
    <citation type="submission" date="2019-06" db="EMBL/GenBank/DDBJ databases">
        <title>Whole genome shotgun sequence of Streptomyces cacaoi subsp. cacaoi NBRC 12748.</title>
        <authorList>
            <person name="Hosoyama A."/>
            <person name="Uohara A."/>
            <person name="Ohji S."/>
            <person name="Ichikawa N."/>
        </authorList>
    </citation>
    <scope>NUCLEOTIDE SEQUENCE [LARGE SCALE GENOMIC DNA]</scope>
    <source>
        <strain evidence="2 3">NBRC 12748</strain>
    </source>
</reference>
<evidence type="ECO:0000259" key="1">
    <source>
        <dbReference type="Pfam" id="PF00149"/>
    </source>
</evidence>
<sequence length="269" mass="29567">MKRVVVISDTQIPYHDGRALKNVLEFIGAYEPDEVFQIGDLVDYPTPSRWNQGTRGEFEQAVMRDSETAKRVFLEPLRKVYDGPLGILEGNHDERPRVYLAQNAPALAEFSDAFHFSKLLDFDGFGVKHVPSFYKVGPDTVLIHGHEIKGMSQIAGTSAYNHAAKAGVNVVMGHTHRLGVRRHTAGYVGGEPVTRWGFEVGNLMDASKAQYLGVGGVANWQAGFGILYVGQYDVSPVAVDVRKDGSFVVEGDRYGALRRARNGQFVAAA</sequence>
<protein>
    <recommendedName>
        <fullName evidence="1">Calcineurin-like phosphoesterase domain-containing protein</fullName>
    </recommendedName>
</protein>
<accession>A0A4Y3QYZ0</accession>
<dbReference type="InterPro" id="IPR029052">
    <property type="entry name" value="Metallo-depent_PP-like"/>
</dbReference>